<dbReference type="AlphaFoldDB" id="A0A423U0V1"/>
<keyword evidence="4" id="KW-1185">Reference proteome</keyword>
<sequence length="132" mass="14591">MSISLLMEMTLVVFLPCATTTFVYFLFIHDSYTRVFSSLKITLSHDVFQMATASKAANSQGIHPEERFASLNPMNEALQLSPVVEGRVEPYELVELFYGSSTVSPANHTSHLSPRSAGTSSPEVMQVIKMSK</sequence>
<dbReference type="OrthoDB" id="6345036at2759"/>
<evidence type="ECO:0000256" key="1">
    <source>
        <dbReference type="SAM" id="MobiDB-lite"/>
    </source>
</evidence>
<keyword evidence="2" id="KW-1133">Transmembrane helix</keyword>
<organism evidence="3 4">
    <name type="scientific">Penaeus vannamei</name>
    <name type="common">Whiteleg shrimp</name>
    <name type="synonym">Litopenaeus vannamei</name>
    <dbReference type="NCBI Taxonomy" id="6689"/>
    <lineage>
        <taxon>Eukaryota</taxon>
        <taxon>Metazoa</taxon>
        <taxon>Ecdysozoa</taxon>
        <taxon>Arthropoda</taxon>
        <taxon>Crustacea</taxon>
        <taxon>Multicrustacea</taxon>
        <taxon>Malacostraca</taxon>
        <taxon>Eumalacostraca</taxon>
        <taxon>Eucarida</taxon>
        <taxon>Decapoda</taxon>
        <taxon>Dendrobranchiata</taxon>
        <taxon>Penaeoidea</taxon>
        <taxon>Penaeidae</taxon>
        <taxon>Penaeus</taxon>
    </lineage>
</organism>
<evidence type="ECO:0000256" key="2">
    <source>
        <dbReference type="SAM" id="Phobius"/>
    </source>
</evidence>
<dbReference type="EMBL" id="QCYY01000846">
    <property type="protein sequence ID" value="ROT82320.1"/>
    <property type="molecule type" value="Genomic_DNA"/>
</dbReference>
<proteinExistence type="predicted"/>
<name>A0A423U0V1_PENVA</name>
<evidence type="ECO:0000313" key="4">
    <source>
        <dbReference type="Proteomes" id="UP000283509"/>
    </source>
</evidence>
<reference evidence="3 4" key="1">
    <citation type="submission" date="2018-04" db="EMBL/GenBank/DDBJ databases">
        <authorList>
            <person name="Zhang X."/>
            <person name="Yuan J."/>
            <person name="Li F."/>
            <person name="Xiang J."/>
        </authorList>
    </citation>
    <scope>NUCLEOTIDE SEQUENCE [LARGE SCALE GENOMIC DNA]</scope>
    <source>
        <tissue evidence="3">Muscle</tissue>
    </source>
</reference>
<keyword evidence="2" id="KW-0812">Transmembrane</keyword>
<reference evidence="3 4" key="2">
    <citation type="submission" date="2019-01" db="EMBL/GenBank/DDBJ databases">
        <title>The decoding of complex shrimp genome reveals the adaptation for benthos swimmer, frequently molting mechanism and breeding impact on genome.</title>
        <authorList>
            <person name="Sun Y."/>
            <person name="Gao Y."/>
            <person name="Yu Y."/>
        </authorList>
    </citation>
    <scope>NUCLEOTIDE SEQUENCE [LARGE SCALE GENOMIC DNA]</scope>
    <source>
        <tissue evidence="3">Muscle</tissue>
    </source>
</reference>
<keyword evidence="2" id="KW-0472">Membrane</keyword>
<dbReference type="Proteomes" id="UP000283509">
    <property type="component" value="Unassembled WGS sequence"/>
</dbReference>
<feature type="transmembrane region" description="Helical" evidence="2">
    <location>
        <begin position="6"/>
        <end position="27"/>
    </location>
</feature>
<feature type="region of interest" description="Disordered" evidence="1">
    <location>
        <begin position="103"/>
        <end position="123"/>
    </location>
</feature>
<gene>
    <name evidence="3" type="ORF">C7M84_024507</name>
</gene>
<protein>
    <submittedName>
        <fullName evidence="3">Uncharacterized protein</fullName>
    </submittedName>
</protein>
<comment type="caution">
    <text evidence="3">The sequence shown here is derived from an EMBL/GenBank/DDBJ whole genome shotgun (WGS) entry which is preliminary data.</text>
</comment>
<accession>A0A423U0V1</accession>
<evidence type="ECO:0000313" key="3">
    <source>
        <dbReference type="EMBL" id="ROT82320.1"/>
    </source>
</evidence>